<keyword evidence="2" id="KW-1185">Reference proteome</keyword>
<dbReference type="EMBL" id="JAUESC010000004">
    <property type="protein sequence ID" value="KAK0596378.1"/>
    <property type="molecule type" value="Genomic_DNA"/>
</dbReference>
<dbReference type="AlphaFoldDB" id="A0AA39SSJ6"/>
<name>A0AA39SSJ6_ACESA</name>
<accession>A0AA39SSJ6</accession>
<proteinExistence type="predicted"/>
<comment type="caution">
    <text evidence="1">The sequence shown here is derived from an EMBL/GenBank/DDBJ whole genome shotgun (WGS) entry which is preliminary data.</text>
</comment>
<reference evidence="1" key="1">
    <citation type="journal article" date="2022" name="Plant J.">
        <title>Strategies of tolerance reflected in two North American maple genomes.</title>
        <authorList>
            <person name="McEvoy S.L."/>
            <person name="Sezen U.U."/>
            <person name="Trouern-Trend A."/>
            <person name="McMahon S.M."/>
            <person name="Schaberg P.G."/>
            <person name="Yang J."/>
            <person name="Wegrzyn J.L."/>
            <person name="Swenson N.G."/>
        </authorList>
    </citation>
    <scope>NUCLEOTIDE SEQUENCE</scope>
    <source>
        <strain evidence="1">NS2018</strain>
    </source>
</reference>
<evidence type="ECO:0000313" key="2">
    <source>
        <dbReference type="Proteomes" id="UP001168877"/>
    </source>
</evidence>
<gene>
    <name evidence="1" type="ORF">LWI29_015087</name>
</gene>
<protein>
    <submittedName>
        <fullName evidence="1">Uncharacterized protein</fullName>
    </submittedName>
</protein>
<sequence length="96" mass="10736">MRSARGFMKTIRNQVVHGLVRQDVGMVVQWSRDYLTEIDAVTAEEPKVKRGLAQEVIKRRPPGVGYYKVNTDAALDLKGKRVGLGLVIRDCHGNVC</sequence>
<organism evidence="1 2">
    <name type="scientific">Acer saccharum</name>
    <name type="common">Sugar maple</name>
    <dbReference type="NCBI Taxonomy" id="4024"/>
    <lineage>
        <taxon>Eukaryota</taxon>
        <taxon>Viridiplantae</taxon>
        <taxon>Streptophyta</taxon>
        <taxon>Embryophyta</taxon>
        <taxon>Tracheophyta</taxon>
        <taxon>Spermatophyta</taxon>
        <taxon>Magnoliopsida</taxon>
        <taxon>eudicotyledons</taxon>
        <taxon>Gunneridae</taxon>
        <taxon>Pentapetalae</taxon>
        <taxon>rosids</taxon>
        <taxon>malvids</taxon>
        <taxon>Sapindales</taxon>
        <taxon>Sapindaceae</taxon>
        <taxon>Hippocastanoideae</taxon>
        <taxon>Acereae</taxon>
        <taxon>Acer</taxon>
    </lineage>
</organism>
<evidence type="ECO:0000313" key="1">
    <source>
        <dbReference type="EMBL" id="KAK0596378.1"/>
    </source>
</evidence>
<dbReference type="Proteomes" id="UP001168877">
    <property type="component" value="Unassembled WGS sequence"/>
</dbReference>
<reference evidence="1" key="2">
    <citation type="submission" date="2023-06" db="EMBL/GenBank/DDBJ databases">
        <authorList>
            <person name="Swenson N.G."/>
            <person name="Wegrzyn J.L."/>
            <person name="Mcevoy S.L."/>
        </authorList>
    </citation>
    <scope>NUCLEOTIDE SEQUENCE</scope>
    <source>
        <strain evidence="1">NS2018</strain>
        <tissue evidence="1">Leaf</tissue>
    </source>
</reference>